<dbReference type="InterPro" id="IPR036663">
    <property type="entry name" value="Fumarylacetoacetase_C_sf"/>
</dbReference>
<dbReference type="PANTHER" id="PTHR11820">
    <property type="entry name" value="ACYLPYRUVASE"/>
    <property type="match status" value="1"/>
</dbReference>
<accession>A0A225MG24</accession>
<name>A0A225MG24_9BURK</name>
<dbReference type="Pfam" id="PF01557">
    <property type="entry name" value="FAA_hydrolase"/>
    <property type="match status" value="1"/>
</dbReference>
<feature type="domain" description="Fumarylacetoacetase-like C-terminal" evidence="2">
    <location>
        <begin position="91"/>
        <end position="286"/>
    </location>
</feature>
<keyword evidence="1" id="KW-0479">Metal-binding</keyword>
<dbReference type="SUPFAM" id="SSF56529">
    <property type="entry name" value="FAH"/>
    <property type="match status" value="1"/>
</dbReference>
<proteinExistence type="predicted"/>
<dbReference type="OrthoDB" id="8582489at2"/>
<dbReference type="AlphaFoldDB" id="A0A225MG24"/>
<evidence type="ECO:0000256" key="1">
    <source>
        <dbReference type="ARBA" id="ARBA00022723"/>
    </source>
</evidence>
<protein>
    <submittedName>
        <fullName evidence="3">Fumarylacetoacetate hydrolase</fullName>
    </submittedName>
</protein>
<keyword evidence="3" id="KW-0378">Hydrolase</keyword>
<comment type="caution">
    <text evidence="3">The sequence shown here is derived from an EMBL/GenBank/DDBJ whole genome shotgun (WGS) entry which is preliminary data.</text>
</comment>
<organism evidence="3 4">
    <name type="scientific">Candidimonas nitroreducens</name>
    <dbReference type="NCBI Taxonomy" id="683354"/>
    <lineage>
        <taxon>Bacteria</taxon>
        <taxon>Pseudomonadati</taxon>
        <taxon>Pseudomonadota</taxon>
        <taxon>Betaproteobacteria</taxon>
        <taxon>Burkholderiales</taxon>
        <taxon>Alcaligenaceae</taxon>
        <taxon>Candidimonas</taxon>
    </lineage>
</organism>
<dbReference type="EMBL" id="NJIH01000006">
    <property type="protein sequence ID" value="OWT60138.1"/>
    <property type="molecule type" value="Genomic_DNA"/>
</dbReference>
<sequence length="325" mass="35678">MKLVLFSIAAGSGNAPVKPGVMLEDSVVDISPAVQILSTPQLTMEALIDSFEERRPAIEALASCAARLPMELIKLHPPLPRPRKLINAMGNYWEHAQREARPLNIFLKNPDAVIGPGDTIRLPETTEPWAFMHEAELGVVIKGPVKSVSRAEWRKAVFGYTCTIDVSARGEGRVTWKTTIGTSWIGKSFDTFAPMGPCIVTADEIEEPNDLHVQLWNDGELRHNYSTDDMEHPVPELIEMASMIMTLNSGDVISCGTNHEGLGFIQDGETVKIQIQGIGAMELKVVDPLKRKWDRGVYLGSDATHHAVVKRNRPDAKLGDGTASL</sequence>
<dbReference type="PANTHER" id="PTHR11820:SF7">
    <property type="entry name" value="ACYLPYRUVASE FAHD1, MITOCHONDRIAL"/>
    <property type="match status" value="1"/>
</dbReference>
<reference evidence="4" key="1">
    <citation type="submission" date="2017-06" db="EMBL/GenBank/DDBJ databases">
        <title>Herbaspirillum phytohormonus sp. nov., isolated from the root nodule of Robinia pseudoacacia in lead-zinc mine.</title>
        <authorList>
            <person name="Fan M."/>
            <person name="Lin Y."/>
        </authorList>
    </citation>
    <scope>NUCLEOTIDE SEQUENCE [LARGE SCALE GENOMIC DNA]</scope>
    <source>
        <strain evidence="4">SC-089</strain>
    </source>
</reference>
<keyword evidence="4" id="KW-1185">Reference proteome</keyword>
<evidence type="ECO:0000259" key="2">
    <source>
        <dbReference type="Pfam" id="PF01557"/>
    </source>
</evidence>
<dbReference type="Gene3D" id="3.90.850.10">
    <property type="entry name" value="Fumarylacetoacetase-like, C-terminal domain"/>
    <property type="match status" value="1"/>
</dbReference>
<evidence type="ECO:0000313" key="4">
    <source>
        <dbReference type="Proteomes" id="UP000214603"/>
    </source>
</evidence>
<dbReference type="InterPro" id="IPR011234">
    <property type="entry name" value="Fumarylacetoacetase-like_C"/>
</dbReference>
<dbReference type="RefSeq" id="WP_088603396.1">
    <property type="nucleotide sequence ID" value="NZ_NJIH01000006.1"/>
</dbReference>
<dbReference type="Proteomes" id="UP000214603">
    <property type="component" value="Unassembled WGS sequence"/>
</dbReference>
<evidence type="ECO:0000313" key="3">
    <source>
        <dbReference type="EMBL" id="OWT60138.1"/>
    </source>
</evidence>
<dbReference type="GO" id="GO:0018773">
    <property type="term" value="F:acetylpyruvate hydrolase activity"/>
    <property type="evidence" value="ECO:0007669"/>
    <property type="project" value="TreeGrafter"/>
</dbReference>
<gene>
    <name evidence="3" type="ORF">CEY11_10715</name>
</gene>
<dbReference type="GO" id="GO:0046872">
    <property type="term" value="F:metal ion binding"/>
    <property type="evidence" value="ECO:0007669"/>
    <property type="project" value="UniProtKB-KW"/>
</dbReference>